<dbReference type="InterPro" id="IPR000095">
    <property type="entry name" value="CRIB_dom"/>
</dbReference>
<dbReference type="KEGG" id="pavi:110757525"/>
<feature type="domain" description="CRIB" evidence="2">
    <location>
        <begin position="35"/>
        <end position="48"/>
    </location>
</feature>
<dbReference type="Proteomes" id="UP000515124">
    <property type="component" value="Unplaced"/>
</dbReference>
<evidence type="ECO:0000313" key="3">
    <source>
        <dbReference type="Proteomes" id="UP000515124"/>
    </source>
</evidence>
<protein>
    <submittedName>
        <fullName evidence="4">CRIB domain-containing protein RIC7-like</fullName>
    </submittedName>
</protein>
<dbReference type="AlphaFoldDB" id="A0A6P5SKS3"/>
<dbReference type="CDD" id="cd00132">
    <property type="entry name" value="CRIB"/>
    <property type="match status" value="1"/>
</dbReference>
<feature type="compositionally biased region" description="Polar residues" evidence="1">
    <location>
        <begin position="164"/>
        <end position="174"/>
    </location>
</feature>
<reference evidence="4" key="1">
    <citation type="submission" date="2025-08" db="UniProtKB">
        <authorList>
            <consortium name="RefSeq"/>
        </authorList>
    </citation>
    <scope>IDENTIFICATION</scope>
</reference>
<dbReference type="SMART" id="SM00285">
    <property type="entry name" value="PBD"/>
    <property type="match status" value="1"/>
</dbReference>
<feature type="compositionally biased region" description="Basic and acidic residues" evidence="1">
    <location>
        <begin position="132"/>
        <end position="142"/>
    </location>
</feature>
<evidence type="ECO:0000259" key="2">
    <source>
        <dbReference type="PROSITE" id="PS50108"/>
    </source>
</evidence>
<feature type="region of interest" description="Disordered" evidence="1">
    <location>
        <begin position="50"/>
        <end position="243"/>
    </location>
</feature>
<gene>
    <name evidence="4" type="primary">LOC110757525</name>
</gene>
<keyword evidence="3" id="KW-1185">Reference proteome</keyword>
<feature type="compositionally biased region" description="Polar residues" evidence="1">
    <location>
        <begin position="217"/>
        <end position="235"/>
    </location>
</feature>
<evidence type="ECO:0000313" key="4">
    <source>
        <dbReference type="RefSeq" id="XP_021814847.1"/>
    </source>
</evidence>
<dbReference type="GeneID" id="110757525"/>
<organism evidence="3 4">
    <name type="scientific">Prunus avium</name>
    <name type="common">Cherry</name>
    <name type="synonym">Cerasus avium</name>
    <dbReference type="NCBI Taxonomy" id="42229"/>
    <lineage>
        <taxon>Eukaryota</taxon>
        <taxon>Viridiplantae</taxon>
        <taxon>Streptophyta</taxon>
        <taxon>Embryophyta</taxon>
        <taxon>Tracheophyta</taxon>
        <taxon>Spermatophyta</taxon>
        <taxon>Magnoliopsida</taxon>
        <taxon>eudicotyledons</taxon>
        <taxon>Gunneridae</taxon>
        <taxon>Pentapetalae</taxon>
        <taxon>rosids</taxon>
        <taxon>fabids</taxon>
        <taxon>Rosales</taxon>
        <taxon>Rosaceae</taxon>
        <taxon>Amygdaloideae</taxon>
        <taxon>Amygdaleae</taxon>
        <taxon>Prunus</taxon>
    </lineage>
</organism>
<accession>A0A6P5SKS3</accession>
<dbReference type="PANTHER" id="PTHR46325">
    <property type="entry name" value="CRIB DOMAIN-CONTAINING PROTEIN RIC8"/>
    <property type="match status" value="1"/>
</dbReference>
<evidence type="ECO:0000256" key="1">
    <source>
        <dbReference type="SAM" id="MobiDB-lite"/>
    </source>
</evidence>
<dbReference type="PANTHER" id="PTHR46325:SF40">
    <property type="entry name" value="CRIB DOMAIN-CONTAINING PROTEIN"/>
    <property type="match status" value="1"/>
</dbReference>
<dbReference type="RefSeq" id="XP_021814847.1">
    <property type="nucleotide sequence ID" value="XM_021959155.1"/>
</dbReference>
<name>A0A6P5SKS3_PRUAV</name>
<proteinExistence type="predicted"/>
<sequence length="243" mass="26220">MANTANNTKMKGLLKGLRYISQIFDDNNKGQDMQIGFPTDVKHVAHIGWEGPSTAAGSPSWMNEFQAPPGHSSGPLSNGETKEDPGVKWVSQDSSRKGSSRGARSPAQDTPDLPRASPRQTSSGHGDGGIDSPKRERSDKPKQTRRSSKNRDTTDSITRGIRQSPESINGSESPQNPPDIPKKTRRKKSKDSSVGGASRKAKPQASSETCTDPGHQPATSYKCNSKDQLSQNSFQEGEDKGFT</sequence>
<dbReference type="PROSITE" id="PS50108">
    <property type="entry name" value="CRIB"/>
    <property type="match status" value="1"/>
</dbReference>